<reference evidence="2" key="1">
    <citation type="submission" date="2016-11" db="UniProtKB">
        <authorList>
            <consortium name="WormBaseParasite"/>
        </authorList>
    </citation>
    <scope>IDENTIFICATION</scope>
</reference>
<name>A0A1I7W9D6_HETBA</name>
<proteinExistence type="predicted"/>
<dbReference type="AlphaFoldDB" id="A0A1I7W9D6"/>
<accession>A0A1I7W9D6</accession>
<protein>
    <submittedName>
        <fullName evidence="2">Secreted protein</fullName>
    </submittedName>
</protein>
<evidence type="ECO:0000313" key="2">
    <source>
        <dbReference type="WBParaSite" id="Hba_01255"/>
    </source>
</evidence>
<organism evidence="1 2">
    <name type="scientific">Heterorhabditis bacteriophora</name>
    <name type="common">Entomopathogenic nematode worm</name>
    <dbReference type="NCBI Taxonomy" id="37862"/>
    <lineage>
        <taxon>Eukaryota</taxon>
        <taxon>Metazoa</taxon>
        <taxon>Ecdysozoa</taxon>
        <taxon>Nematoda</taxon>
        <taxon>Chromadorea</taxon>
        <taxon>Rhabditida</taxon>
        <taxon>Rhabditina</taxon>
        <taxon>Rhabditomorpha</taxon>
        <taxon>Strongyloidea</taxon>
        <taxon>Heterorhabditidae</taxon>
        <taxon>Heterorhabditis</taxon>
    </lineage>
</organism>
<sequence>MRMVMAADKCYSRLDMAGTLAGSTSVITVALASLHTSTACCAESHILHLISNYNYVSLISKVKTSYIPIFKKL</sequence>
<dbReference type="Proteomes" id="UP000095283">
    <property type="component" value="Unplaced"/>
</dbReference>
<keyword evidence="1" id="KW-1185">Reference proteome</keyword>
<dbReference type="WBParaSite" id="Hba_01255">
    <property type="protein sequence ID" value="Hba_01255"/>
    <property type="gene ID" value="Hba_01255"/>
</dbReference>
<evidence type="ECO:0000313" key="1">
    <source>
        <dbReference type="Proteomes" id="UP000095283"/>
    </source>
</evidence>